<dbReference type="InterPro" id="IPR043502">
    <property type="entry name" value="DNA/RNA_pol_sf"/>
</dbReference>
<feature type="domain" description="Reverse transcriptase" evidence="1">
    <location>
        <begin position="37"/>
        <end position="123"/>
    </location>
</feature>
<dbReference type="InterPro" id="IPR043128">
    <property type="entry name" value="Rev_trsase/Diguanyl_cyclase"/>
</dbReference>
<dbReference type="EMBL" id="PGOL01003227">
    <property type="protein sequence ID" value="PKI42145.1"/>
    <property type="molecule type" value="Genomic_DNA"/>
</dbReference>
<dbReference type="Gene3D" id="3.30.420.10">
    <property type="entry name" value="Ribonuclease H-like superfamily/Ribonuclease H"/>
    <property type="match status" value="1"/>
</dbReference>
<dbReference type="Gene3D" id="3.10.10.10">
    <property type="entry name" value="HIV Type 1 Reverse Transcriptase, subunit A, domain 1"/>
    <property type="match status" value="1"/>
</dbReference>
<protein>
    <recommendedName>
        <fullName evidence="1">Reverse transcriptase domain-containing protein</fullName>
    </recommendedName>
</protein>
<dbReference type="SUPFAM" id="SSF56672">
    <property type="entry name" value="DNA/RNA polymerases"/>
    <property type="match status" value="1"/>
</dbReference>
<evidence type="ECO:0000313" key="3">
    <source>
        <dbReference type="Proteomes" id="UP000233551"/>
    </source>
</evidence>
<dbReference type="PANTHER" id="PTHR48475:SF1">
    <property type="entry name" value="RNASE H TYPE-1 DOMAIN-CONTAINING PROTEIN"/>
    <property type="match status" value="1"/>
</dbReference>
<dbReference type="CDD" id="cd01647">
    <property type="entry name" value="RT_LTR"/>
    <property type="match status" value="1"/>
</dbReference>
<keyword evidence="3" id="KW-1185">Reference proteome</keyword>
<dbReference type="InterPro" id="IPR036397">
    <property type="entry name" value="RNaseH_sf"/>
</dbReference>
<organism evidence="2 3">
    <name type="scientific">Punica granatum</name>
    <name type="common">Pomegranate</name>
    <dbReference type="NCBI Taxonomy" id="22663"/>
    <lineage>
        <taxon>Eukaryota</taxon>
        <taxon>Viridiplantae</taxon>
        <taxon>Streptophyta</taxon>
        <taxon>Embryophyta</taxon>
        <taxon>Tracheophyta</taxon>
        <taxon>Spermatophyta</taxon>
        <taxon>Magnoliopsida</taxon>
        <taxon>eudicotyledons</taxon>
        <taxon>Gunneridae</taxon>
        <taxon>Pentapetalae</taxon>
        <taxon>rosids</taxon>
        <taxon>malvids</taxon>
        <taxon>Myrtales</taxon>
        <taxon>Lythraceae</taxon>
        <taxon>Punica</taxon>
    </lineage>
</organism>
<accession>A0A2I0IDS7</accession>
<dbReference type="SUPFAM" id="SSF53098">
    <property type="entry name" value="Ribonuclease H-like"/>
    <property type="match status" value="1"/>
</dbReference>
<dbReference type="STRING" id="22663.A0A2I0IDS7"/>
<dbReference type="Pfam" id="PF00078">
    <property type="entry name" value="RVT_1"/>
    <property type="match status" value="1"/>
</dbReference>
<gene>
    <name evidence="2" type="ORF">CRG98_037461</name>
</gene>
<proteinExistence type="predicted"/>
<dbReference type="InterPro" id="IPR012337">
    <property type="entry name" value="RNaseH-like_sf"/>
</dbReference>
<dbReference type="Gene3D" id="3.30.70.270">
    <property type="match status" value="1"/>
</dbReference>
<name>A0A2I0IDS7_PUNGR</name>
<comment type="caution">
    <text evidence="2">The sequence shown here is derived from an EMBL/GenBank/DDBJ whole genome shotgun (WGS) entry which is preliminary data.</text>
</comment>
<dbReference type="Proteomes" id="UP000233551">
    <property type="component" value="Unassembled WGS sequence"/>
</dbReference>
<reference evidence="2 3" key="1">
    <citation type="submission" date="2017-11" db="EMBL/GenBank/DDBJ databases">
        <title>De-novo sequencing of pomegranate (Punica granatum L.) genome.</title>
        <authorList>
            <person name="Akparov Z."/>
            <person name="Amiraslanov A."/>
            <person name="Hajiyeva S."/>
            <person name="Abbasov M."/>
            <person name="Kaur K."/>
            <person name="Hamwieh A."/>
            <person name="Solovyev V."/>
            <person name="Salamov A."/>
            <person name="Braich B."/>
            <person name="Kosarev P."/>
            <person name="Mahmoud A."/>
            <person name="Hajiyev E."/>
            <person name="Babayeva S."/>
            <person name="Izzatullayeva V."/>
            <person name="Mammadov A."/>
            <person name="Mammadov A."/>
            <person name="Sharifova S."/>
            <person name="Ojaghi J."/>
            <person name="Eynullazada K."/>
            <person name="Bayramov B."/>
            <person name="Abdulazimova A."/>
            <person name="Shahmuradov I."/>
        </authorList>
    </citation>
    <scope>NUCLEOTIDE SEQUENCE [LARGE SCALE GENOMIC DNA]</scope>
    <source>
        <strain evidence="3">cv. AG2017</strain>
        <tissue evidence="2">Leaf</tissue>
    </source>
</reference>
<dbReference type="GO" id="GO:0003676">
    <property type="term" value="F:nucleic acid binding"/>
    <property type="evidence" value="ECO:0007669"/>
    <property type="project" value="InterPro"/>
</dbReference>
<evidence type="ECO:0000259" key="1">
    <source>
        <dbReference type="Pfam" id="PF00078"/>
    </source>
</evidence>
<dbReference type="AlphaFoldDB" id="A0A2I0IDS7"/>
<sequence>MGLDFTLQARMIDFLKEYQECVANIVPVEKDDRVKVYVDYRDLNKANPKDNFPLPHIEVLVDNIAHHTQFSFMDGFYGYNQIWMAEEDKTKMTFITMWGTFCYRVMPLGLKNAGATYRMAMVTPFLNMMHKEIEFRLNLAKCTFGANSRKLLGFLVSKRCIEVNSVKAITELHPPSIARSLLKGVQLSGDRKNVLHACVGHVEIVTIHSLPDHPFAVKSASPEVLDSLSSIRNIAKWRCQLTEYNIEYVLRTSVKGQAIADLLAEFPIKDDTPINSNFPDEGILQVDDEEDRPVWKMYLDSAINSTGSGIGVVVISPDGRHYSVAIKIDFPCTNNVTEYEVCILDLQAAIDFKTKDAKLVPYHEYLEELTKNFKKVLFTYMPRIKNQFIDVLATLASILSITKENLIELLKIEIAEGPAHYDAIEVADGKPWYEDIMHFLQTGQYSAFVNRHDPKTLRHLAAYYFLSSETLYYRSFDATLL</sequence>
<dbReference type="PANTHER" id="PTHR48475">
    <property type="entry name" value="RIBONUCLEASE H"/>
    <property type="match status" value="1"/>
</dbReference>
<evidence type="ECO:0000313" key="2">
    <source>
        <dbReference type="EMBL" id="PKI42145.1"/>
    </source>
</evidence>
<dbReference type="InterPro" id="IPR000477">
    <property type="entry name" value="RT_dom"/>
</dbReference>